<organism evidence="4 5">
    <name type="scientific">Maudiozyma humilis</name>
    <name type="common">Sour dough yeast</name>
    <name type="synonym">Kazachstania humilis</name>
    <dbReference type="NCBI Taxonomy" id="51915"/>
    <lineage>
        <taxon>Eukaryota</taxon>
        <taxon>Fungi</taxon>
        <taxon>Dikarya</taxon>
        <taxon>Ascomycota</taxon>
        <taxon>Saccharomycotina</taxon>
        <taxon>Saccharomycetes</taxon>
        <taxon>Saccharomycetales</taxon>
        <taxon>Saccharomycetaceae</taxon>
        <taxon>Maudiozyma</taxon>
    </lineage>
</organism>
<evidence type="ECO:0000256" key="2">
    <source>
        <dbReference type="ARBA" id="ARBA00022694"/>
    </source>
</evidence>
<reference evidence="4 5" key="1">
    <citation type="journal article" date="2023" name="Elife">
        <title>Identification of key yeast species and microbe-microbe interactions impacting larval growth of Drosophila in the wild.</title>
        <authorList>
            <person name="Mure A."/>
            <person name="Sugiura Y."/>
            <person name="Maeda R."/>
            <person name="Honda K."/>
            <person name="Sakurai N."/>
            <person name="Takahashi Y."/>
            <person name="Watada M."/>
            <person name="Katoh T."/>
            <person name="Gotoh A."/>
            <person name="Gotoh Y."/>
            <person name="Taniguchi I."/>
            <person name="Nakamura K."/>
            <person name="Hayashi T."/>
            <person name="Katayama T."/>
            <person name="Uemura T."/>
            <person name="Hattori Y."/>
        </authorList>
    </citation>
    <scope>NUCLEOTIDE SEQUENCE [LARGE SCALE GENOMIC DNA]</scope>
    <source>
        <strain evidence="4 5">KH-74</strain>
    </source>
</reference>
<dbReference type="SUPFAM" id="SSF53032">
    <property type="entry name" value="tRNA-intron endonuclease catalytic domain-like"/>
    <property type="match status" value="1"/>
</dbReference>
<gene>
    <name evidence="4" type="ORF">DAKH74_001410</name>
</gene>
<sequence length="127" mass="14005">MTAAGNQDVSAVEGAVRTNLVHLQGWRDVEVQREGFMWHGRLLRLLCGRRPASVAPPEGEASSDIEYILPVSLAQHSAEPVTIECLDRIFAELCGPDTSRILLAIVSDDGTIVFYFLHKGIHKPKKN</sequence>
<keyword evidence="5" id="KW-1185">Reference proteome</keyword>
<dbReference type="GO" id="GO:0000214">
    <property type="term" value="C:tRNA-intron endonuclease complex"/>
    <property type="evidence" value="ECO:0007669"/>
    <property type="project" value="InterPro"/>
</dbReference>
<dbReference type="Pfam" id="PF09631">
    <property type="entry name" value="Sen15"/>
    <property type="match status" value="1"/>
</dbReference>
<dbReference type="GO" id="GO:0000213">
    <property type="term" value="F:tRNA-intron lyase activity"/>
    <property type="evidence" value="ECO:0007669"/>
    <property type="project" value="TreeGrafter"/>
</dbReference>
<dbReference type="Gene3D" id="3.40.1350.10">
    <property type="match status" value="1"/>
</dbReference>
<accession>A0AAV5RQ35</accession>
<evidence type="ECO:0000256" key="1">
    <source>
        <dbReference type="ARBA" id="ARBA00006091"/>
    </source>
</evidence>
<feature type="domain" description="tRNA-splicing endonuclease subunit Sen15" evidence="3">
    <location>
        <begin position="16"/>
        <end position="127"/>
    </location>
</feature>
<keyword evidence="2" id="KW-0819">tRNA processing</keyword>
<dbReference type="InterPro" id="IPR042777">
    <property type="entry name" value="Sen15_fungi"/>
</dbReference>
<dbReference type="PANTHER" id="PTHR28518">
    <property type="entry name" value="TRNA-SPLICING ENDONUCLEASE SUBUNIT SEN15"/>
    <property type="match status" value="1"/>
</dbReference>
<dbReference type="EMBL" id="BTGD01000001">
    <property type="protein sequence ID" value="GMM53525.1"/>
    <property type="molecule type" value="Genomic_DNA"/>
</dbReference>
<protein>
    <submittedName>
        <fullName evidence="4">Sen15 protein</fullName>
    </submittedName>
</protein>
<evidence type="ECO:0000313" key="5">
    <source>
        <dbReference type="Proteomes" id="UP001377567"/>
    </source>
</evidence>
<dbReference type="AlphaFoldDB" id="A0AAV5RQ35"/>
<dbReference type="PANTHER" id="PTHR28518:SF1">
    <property type="entry name" value="TRNA-SPLICING ENDONUCLEASE SUBUNIT SEN15"/>
    <property type="match status" value="1"/>
</dbReference>
<dbReference type="InterPro" id="IPR011856">
    <property type="entry name" value="tRNA_endonuc-like_dom_sf"/>
</dbReference>
<comment type="caution">
    <text evidence="4">The sequence shown here is derived from an EMBL/GenBank/DDBJ whole genome shotgun (WGS) entry which is preliminary data.</text>
</comment>
<dbReference type="InterPro" id="IPR036167">
    <property type="entry name" value="tRNA_intron_Endo_cat-like_sf"/>
</dbReference>
<evidence type="ECO:0000313" key="4">
    <source>
        <dbReference type="EMBL" id="GMM53525.1"/>
    </source>
</evidence>
<dbReference type="GO" id="GO:0000379">
    <property type="term" value="P:tRNA-type intron splice site recognition and cleavage"/>
    <property type="evidence" value="ECO:0007669"/>
    <property type="project" value="InterPro"/>
</dbReference>
<dbReference type="Proteomes" id="UP001377567">
    <property type="component" value="Unassembled WGS sequence"/>
</dbReference>
<proteinExistence type="inferred from homology"/>
<dbReference type="GO" id="GO:0003676">
    <property type="term" value="F:nucleic acid binding"/>
    <property type="evidence" value="ECO:0007669"/>
    <property type="project" value="InterPro"/>
</dbReference>
<comment type="similarity">
    <text evidence="1">Belongs to the SEN15 family.</text>
</comment>
<dbReference type="InterPro" id="IPR018593">
    <property type="entry name" value="tRNA-endonuc_su_Sen15"/>
</dbReference>
<evidence type="ECO:0000259" key="3">
    <source>
        <dbReference type="Pfam" id="PF09631"/>
    </source>
</evidence>
<name>A0AAV5RQ35_MAUHU</name>